<evidence type="ECO:0000313" key="2">
    <source>
        <dbReference type="Proteomes" id="UP000443582"/>
    </source>
</evidence>
<name>A0ABY0IHL0_9BACT</name>
<organism evidence="1 2">
    <name type="scientific">Halobacteriovorax vibrionivorans</name>
    <dbReference type="NCBI Taxonomy" id="2152716"/>
    <lineage>
        <taxon>Bacteria</taxon>
        <taxon>Pseudomonadati</taxon>
        <taxon>Bdellovibrionota</taxon>
        <taxon>Bacteriovoracia</taxon>
        <taxon>Bacteriovoracales</taxon>
        <taxon>Halobacteriovoraceae</taxon>
        <taxon>Halobacteriovorax</taxon>
    </lineage>
</organism>
<proteinExistence type="predicted"/>
<accession>A0ABY0IHL0</accession>
<dbReference type="RefSeq" id="WP_114705376.1">
    <property type="nucleotide sequence ID" value="NZ_QDKL01000001.1"/>
</dbReference>
<protein>
    <recommendedName>
        <fullName evidence="3">DUF3575 domain-containing protein</fullName>
    </recommendedName>
</protein>
<evidence type="ECO:0008006" key="3">
    <source>
        <dbReference type="Google" id="ProtNLM"/>
    </source>
</evidence>
<evidence type="ECO:0000313" key="1">
    <source>
        <dbReference type="EMBL" id="RZF22431.1"/>
    </source>
</evidence>
<comment type="caution">
    <text evidence="1">The sequence shown here is derived from an EMBL/GenBank/DDBJ whole genome shotgun (WGS) entry which is preliminary data.</text>
</comment>
<dbReference type="EMBL" id="QDKL01000001">
    <property type="protein sequence ID" value="RZF22431.1"/>
    <property type="molecule type" value="Genomic_DNA"/>
</dbReference>
<keyword evidence="2" id="KW-1185">Reference proteome</keyword>
<reference evidence="2" key="1">
    <citation type="journal article" date="2019" name="Int. J. Syst. Evol. Microbiol.">
        <title>Halobacteriovorax valvorus sp. nov., a novel prokaryotic predator isolated from coastal seawater of China.</title>
        <authorList>
            <person name="Chen M.-X."/>
        </authorList>
    </citation>
    <scope>NUCLEOTIDE SEQUENCE [LARGE SCALE GENOMIC DNA]</scope>
    <source>
        <strain evidence="2">BL9</strain>
    </source>
</reference>
<dbReference type="Proteomes" id="UP000443582">
    <property type="component" value="Unassembled WGS sequence"/>
</dbReference>
<sequence length="245" mass="27853">MKYFRSLVIFFIGLNINQVHGKNLDYFLKSNGDEFNYFIQTAASLGIQKEKVSNIMTSTEQNSPMTITAGFAFFPSSIEKLSLLATGSLSYIVPSDIKEEGGSTFSNNTKLDPETGFSFHAHKSYTYRNVTGFFGGLDHEVFYLYNTPDFLGSGKELKSVTQKITYGTLGLAFAQKFFTPFVFKMSASQSFSSKTGLKGQRYLIDYSQKYSENMWYHIFVKRHELQDDLRELKITRLGVGVGFYY</sequence>
<gene>
    <name evidence="1" type="ORF">DAY19_01275</name>
</gene>